<feature type="transmembrane region" description="Helical" evidence="7">
    <location>
        <begin position="330"/>
        <end position="350"/>
    </location>
</feature>
<gene>
    <name evidence="10" type="ORF">GFH30_05870</name>
    <name evidence="9" type="ORF">GHJ48_04125</name>
</gene>
<keyword evidence="4" id="KW-0418">Kinase</keyword>
<dbReference type="Pfam" id="PF02518">
    <property type="entry name" value="HATPase_c"/>
    <property type="match status" value="1"/>
</dbReference>
<dbReference type="AlphaFoldDB" id="A0A5Q0P2E0"/>
<evidence type="ECO:0000256" key="1">
    <source>
        <dbReference type="ARBA" id="ARBA00000085"/>
    </source>
</evidence>
<reference evidence="11 12" key="1">
    <citation type="submission" date="2019-10" db="EMBL/GenBank/DDBJ databases">
        <authorList>
            <person name="Dong K."/>
        </authorList>
    </citation>
    <scope>NUCLEOTIDE SEQUENCE [LARGE SCALE GENOMIC DNA]</scope>
    <source>
        <strain evidence="11">dk386</strain>
        <strain evidence="10">Dk386</strain>
        <strain evidence="9">Dk771</strain>
        <strain evidence="12">dk771</strain>
    </source>
</reference>
<evidence type="ECO:0000256" key="2">
    <source>
        <dbReference type="ARBA" id="ARBA00012438"/>
    </source>
</evidence>
<keyword evidence="7" id="KW-0812">Transmembrane</keyword>
<dbReference type="InterPro" id="IPR011623">
    <property type="entry name" value="7TMR_DISM_rcpt_extracell_dom1"/>
</dbReference>
<dbReference type="SUPFAM" id="SSF55874">
    <property type="entry name" value="ATPase domain of HSP90 chaperone/DNA topoisomerase II/histidine kinase"/>
    <property type="match status" value="1"/>
</dbReference>
<organism evidence="9 12">
    <name type="scientific">Acinetobacter wanghuae</name>
    <dbReference type="NCBI Taxonomy" id="2662362"/>
    <lineage>
        <taxon>Bacteria</taxon>
        <taxon>Pseudomonadati</taxon>
        <taxon>Pseudomonadota</taxon>
        <taxon>Gammaproteobacteria</taxon>
        <taxon>Moraxellales</taxon>
        <taxon>Moraxellaceae</taxon>
        <taxon>Acinetobacter</taxon>
    </lineage>
</organism>
<protein>
    <recommendedName>
        <fullName evidence="2">histidine kinase</fullName>
        <ecNumber evidence="2">2.7.13.3</ecNumber>
    </recommendedName>
</protein>
<evidence type="ECO:0000256" key="3">
    <source>
        <dbReference type="ARBA" id="ARBA00022679"/>
    </source>
</evidence>
<evidence type="ECO:0000313" key="12">
    <source>
        <dbReference type="Proteomes" id="UP000480556"/>
    </source>
</evidence>
<keyword evidence="7" id="KW-1133">Transmembrane helix</keyword>
<dbReference type="Proteomes" id="UP000480556">
    <property type="component" value="Unassembled WGS sequence"/>
</dbReference>
<dbReference type="GO" id="GO:0004673">
    <property type="term" value="F:protein histidine kinase activity"/>
    <property type="evidence" value="ECO:0007669"/>
    <property type="project" value="UniProtKB-EC"/>
</dbReference>
<keyword evidence="7" id="KW-0472">Membrane</keyword>
<dbReference type="Gene3D" id="1.20.5.1930">
    <property type="match status" value="1"/>
</dbReference>
<dbReference type="InterPro" id="IPR050482">
    <property type="entry name" value="Sensor_HK_TwoCompSys"/>
</dbReference>
<name>A0A5Q0P2E0_9GAMM</name>
<keyword evidence="5" id="KW-0902">Two-component regulatory system</keyword>
<feature type="transmembrane region" description="Helical" evidence="7">
    <location>
        <begin position="275"/>
        <end position="293"/>
    </location>
</feature>
<dbReference type="EMBL" id="WITK01000004">
    <property type="protein sequence ID" value="MQW91589.1"/>
    <property type="molecule type" value="Genomic_DNA"/>
</dbReference>
<evidence type="ECO:0000256" key="4">
    <source>
        <dbReference type="ARBA" id="ARBA00022777"/>
    </source>
</evidence>
<feature type="transmembrane region" description="Helical" evidence="7">
    <location>
        <begin position="242"/>
        <end position="263"/>
    </location>
</feature>
<keyword evidence="9" id="KW-0067">ATP-binding</keyword>
<dbReference type="SMART" id="SM00387">
    <property type="entry name" value="HATPase_c"/>
    <property type="match status" value="1"/>
</dbReference>
<dbReference type="InterPro" id="IPR036890">
    <property type="entry name" value="HATPase_C_sf"/>
</dbReference>
<comment type="catalytic activity">
    <reaction evidence="1">
        <text>ATP + protein L-histidine = ADP + protein N-phospho-L-histidine.</text>
        <dbReference type="EC" id="2.7.13.3"/>
    </reaction>
</comment>
<keyword evidence="11" id="KW-1185">Reference proteome</keyword>
<evidence type="ECO:0000256" key="5">
    <source>
        <dbReference type="ARBA" id="ARBA00023012"/>
    </source>
</evidence>
<evidence type="ECO:0000256" key="6">
    <source>
        <dbReference type="SAM" id="Coils"/>
    </source>
</evidence>
<dbReference type="InterPro" id="IPR005467">
    <property type="entry name" value="His_kinase_dom"/>
</dbReference>
<feature type="domain" description="Histidine kinase" evidence="8">
    <location>
        <begin position="429"/>
        <end position="621"/>
    </location>
</feature>
<dbReference type="EC" id="2.7.13.3" evidence="2"/>
<dbReference type="Gene3D" id="2.60.120.260">
    <property type="entry name" value="Galactose-binding domain-like"/>
    <property type="match status" value="1"/>
</dbReference>
<feature type="transmembrane region" description="Helical" evidence="7">
    <location>
        <begin position="362"/>
        <end position="382"/>
    </location>
</feature>
<evidence type="ECO:0000259" key="8">
    <source>
        <dbReference type="PROSITE" id="PS50109"/>
    </source>
</evidence>
<evidence type="ECO:0000313" key="11">
    <source>
        <dbReference type="Proteomes" id="UP000327478"/>
    </source>
</evidence>
<dbReference type="PROSITE" id="PS50109">
    <property type="entry name" value="HIS_KIN"/>
    <property type="match status" value="1"/>
</dbReference>
<feature type="transmembrane region" description="Helical" evidence="7">
    <location>
        <begin position="212"/>
        <end position="230"/>
    </location>
</feature>
<dbReference type="Gene3D" id="3.30.565.10">
    <property type="entry name" value="Histidine kinase-like ATPase, C-terminal domain"/>
    <property type="match status" value="1"/>
</dbReference>
<dbReference type="Proteomes" id="UP000327478">
    <property type="component" value="Chromosome"/>
</dbReference>
<dbReference type="CDD" id="cd16917">
    <property type="entry name" value="HATPase_UhpB-NarQ-NarX-like"/>
    <property type="match status" value="1"/>
</dbReference>
<keyword evidence="3" id="KW-0808">Transferase</keyword>
<dbReference type="PANTHER" id="PTHR24421">
    <property type="entry name" value="NITRATE/NITRITE SENSOR PROTEIN NARX-RELATED"/>
    <property type="match status" value="1"/>
</dbReference>
<feature type="coiled-coil region" evidence="6">
    <location>
        <begin position="393"/>
        <end position="427"/>
    </location>
</feature>
<dbReference type="Pfam" id="PF07695">
    <property type="entry name" value="7TMR-DISM_7TM"/>
    <property type="match status" value="1"/>
</dbReference>
<proteinExistence type="predicted"/>
<dbReference type="EMBL" id="CP045650">
    <property type="protein sequence ID" value="QGA10944.1"/>
    <property type="molecule type" value="Genomic_DNA"/>
</dbReference>
<evidence type="ECO:0000313" key="10">
    <source>
        <dbReference type="EMBL" id="QGA10944.1"/>
    </source>
</evidence>
<keyword evidence="6" id="KW-0175">Coiled coil</keyword>
<dbReference type="RefSeq" id="WP_153371338.1">
    <property type="nucleotide sequence ID" value="NZ_CP045650.1"/>
</dbReference>
<keyword evidence="9" id="KW-0547">Nucleotide-binding</keyword>
<dbReference type="PANTHER" id="PTHR24421:SF10">
    <property type="entry name" value="NITRATE_NITRITE SENSOR PROTEIN NARQ"/>
    <property type="match status" value="1"/>
</dbReference>
<evidence type="ECO:0000256" key="7">
    <source>
        <dbReference type="SAM" id="Phobius"/>
    </source>
</evidence>
<dbReference type="InterPro" id="IPR003594">
    <property type="entry name" value="HATPase_dom"/>
</dbReference>
<accession>A0A5Q0P2E0</accession>
<dbReference type="GO" id="GO:0005524">
    <property type="term" value="F:ATP binding"/>
    <property type="evidence" value="ECO:0007669"/>
    <property type="project" value="UniProtKB-KW"/>
</dbReference>
<feature type="transmembrane region" description="Helical" evidence="7">
    <location>
        <begin position="299"/>
        <end position="318"/>
    </location>
</feature>
<dbReference type="GO" id="GO:0000160">
    <property type="term" value="P:phosphorelay signal transduction system"/>
    <property type="evidence" value="ECO:0007669"/>
    <property type="project" value="UniProtKB-KW"/>
</dbReference>
<evidence type="ECO:0000313" key="9">
    <source>
        <dbReference type="EMBL" id="MQW91589.1"/>
    </source>
</evidence>
<feature type="transmembrane region" description="Helical" evidence="7">
    <location>
        <begin position="184"/>
        <end position="205"/>
    </location>
</feature>
<sequence length="621" mass="70957">MKWVSFVVFGCICAQVIAVQSYDINAQCRVDVTEVAKVKTEDNSKIPTTGWEPTQLPDNWSKSWSGYNGAAWYKIHWHLACQNQHSITEPIAFSIDYINSAGATFLNGDLLWSDRHLQEPLSKSWNVPRYWIFPISSLKPGNNEILIYVTGYHYQKAGLGKIEFNNLLNNNEKHLKKVWDRRTLFQINLILSGTIGVICLVIWLFRRSETTFGWFSLSCLLWILFVSNLLSTENFPFSSSLWASKVNGIFFAAYIHCFIIYLFRFIHQQNKKLEHTFWGILLLLSVALLLSSIDVLAILLSFVFALYILLFVLMVAYVSYSAVKTKNGEFLFLAICLLSILFFISIDIYTYNQDGASESSLLSPYTSPVITAFVVLILGFRLNKNLLKIERFNQHLTEKIQMVSQDLKQSLDEKHQLEIDNVRLQERIHLSHELHDGLGASLVRSMVLVDQSADQIPNKHVLSMLKVLRDDLRQIIDSGSSLNTKVPETPIFWIAPVRYRFMQLMEDLDIDVKWDFPQHWAKVPTAIQCLSLIRIVEEGLTNVIKHSQATQVKVSLAYVSEHALALIVEDNGVGFDIESVQQHGLSIGMRSMHLRMEKMGGSLNIESRKGCTRIQAIIELT</sequence>